<evidence type="ECO:0000256" key="7">
    <source>
        <dbReference type="SAM" id="Phobius"/>
    </source>
</evidence>
<keyword evidence="2" id="KW-1003">Cell membrane</keyword>
<feature type="domain" description="PspC-related ToastRack" evidence="10">
    <location>
        <begin position="406"/>
        <end position="524"/>
    </location>
</feature>
<dbReference type="InterPro" id="IPR007168">
    <property type="entry name" value="Phageshock_PspC_N"/>
</dbReference>
<feature type="domain" description="Phage shock protein PspC N-terminal" evidence="8">
    <location>
        <begin position="116"/>
        <end position="174"/>
    </location>
</feature>
<evidence type="ECO:0000259" key="10">
    <source>
        <dbReference type="Pfam" id="PF22744"/>
    </source>
</evidence>
<dbReference type="GO" id="GO:0005886">
    <property type="term" value="C:plasma membrane"/>
    <property type="evidence" value="ECO:0007669"/>
    <property type="project" value="UniProtKB-SubCell"/>
</dbReference>
<dbReference type="InterPro" id="IPR054319">
    <property type="entry name" value="PspC-rel_ToastRack"/>
</dbReference>
<feature type="transmembrane region" description="Helical" evidence="7">
    <location>
        <begin position="252"/>
        <end position="281"/>
    </location>
</feature>
<dbReference type="Proteomes" id="UP000279089">
    <property type="component" value="Unassembled WGS sequence"/>
</dbReference>
<organism evidence="11 12">
    <name type="scientific">Chitinophaga barathri</name>
    <dbReference type="NCBI Taxonomy" id="1647451"/>
    <lineage>
        <taxon>Bacteria</taxon>
        <taxon>Pseudomonadati</taxon>
        <taxon>Bacteroidota</taxon>
        <taxon>Chitinophagia</taxon>
        <taxon>Chitinophagales</taxon>
        <taxon>Chitinophagaceae</taxon>
        <taxon>Chitinophaga</taxon>
    </lineage>
</organism>
<dbReference type="Pfam" id="PF04024">
    <property type="entry name" value="PspC"/>
    <property type="match status" value="1"/>
</dbReference>
<evidence type="ECO:0000313" key="12">
    <source>
        <dbReference type="Proteomes" id="UP000279089"/>
    </source>
</evidence>
<feature type="transmembrane region" description="Helical" evidence="7">
    <location>
        <begin position="293"/>
        <end position="315"/>
    </location>
</feature>
<sequence>MKKIININLSSRLIPIEDSAYEILRQYLDSLKRYFSQEEGADEIVGDIESRIAEIFQDKIRKGAHCITDEDVQSIKTSMGTPEQFGEEAGGSANTNQSKSSSSATEPFAPYIRPRKRFYRDTDNKVLGGVCSGLGAYFNVDPIVFRIIFALAAIGLYGGGIVLYFILWFATPEAVTAAEKLEMRGERVDLNNIKNTVQEEMNSFRSRMDKMGDDVRNFSEGRGKQFGRDAGSAIEGFFRGILNVIGFMAKGFFLFLGVVMLFVLVVGLIVAAIFSAVLIPVKTLIFDAGAQTVLFWPAIALLIGIPILALILFLVRKMTGIKQTNKYAGYTLGFFWILGIVFAVWLAVSVTQDFTGAKRYVKEEVHITQPSNGRLVIRKAEDMLVIDDLNIFDGNLRVVDDTAIIGDIRMYFRESPTDSFAVEVKKASHGRTSSQAAMLASEISYKIHQQDSVLLIPGGFSIPRNSIYRNQEVEIYVFVPKGREVTVDRDVRRIINEWGHKWWRNHDYNWDEDRVIKIQMNENGWEPEVREDPVQRGTDSVYQNYRYQGPSRKNNIQVDTATINTTPVEDSKQKDSGAAKNKRGVAIGLLSFVFSNAFTR</sequence>
<feature type="transmembrane region" description="Helical" evidence="7">
    <location>
        <begin position="147"/>
        <end position="170"/>
    </location>
</feature>
<comment type="subcellular location">
    <subcellularLocation>
        <location evidence="1">Cell membrane</location>
        <topology evidence="1">Single-pass membrane protein</topology>
    </subcellularLocation>
</comment>
<accession>A0A3N4M9S2</accession>
<feature type="region of interest" description="Disordered" evidence="6">
    <location>
        <begin position="81"/>
        <end position="107"/>
    </location>
</feature>
<keyword evidence="5 7" id="KW-0472">Membrane</keyword>
<reference evidence="12" key="1">
    <citation type="submission" date="2018-11" db="EMBL/GenBank/DDBJ databases">
        <title>Chitinophaga lutea sp.nov., isolate from arsenic contaminated soil.</title>
        <authorList>
            <person name="Zong Y."/>
        </authorList>
    </citation>
    <scope>NUCLEOTIDE SEQUENCE [LARGE SCALE GENOMIC DNA]</scope>
    <source>
        <strain evidence="12">YLT18</strain>
    </source>
</reference>
<gene>
    <name evidence="11" type="ORF">EG028_24290</name>
</gene>
<evidence type="ECO:0000256" key="3">
    <source>
        <dbReference type="ARBA" id="ARBA00022692"/>
    </source>
</evidence>
<protein>
    <submittedName>
        <fullName evidence="11">PspC domain-containing protein</fullName>
    </submittedName>
</protein>
<dbReference type="PANTHER" id="PTHR33885">
    <property type="entry name" value="PHAGE SHOCK PROTEIN C"/>
    <property type="match status" value="1"/>
</dbReference>
<evidence type="ECO:0000256" key="2">
    <source>
        <dbReference type="ARBA" id="ARBA00022475"/>
    </source>
</evidence>
<dbReference type="PANTHER" id="PTHR33885:SF3">
    <property type="entry name" value="PHAGE SHOCK PROTEIN C"/>
    <property type="match status" value="1"/>
</dbReference>
<feature type="domain" description="PspC-related transmembrane region" evidence="9">
    <location>
        <begin position="222"/>
        <end position="354"/>
    </location>
</feature>
<evidence type="ECO:0000313" key="11">
    <source>
        <dbReference type="EMBL" id="RPD38396.1"/>
    </source>
</evidence>
<dbReference type="OrthoDB" id="5772680at2"/>
<dbReference type="RefSeq" id="WP_120518892.1">
    <property type="nucleotide sequence ID" value="NZ_QXZY01000015.1"/>
</dbReference>
<proteinExistence type="predicted"/>
<evidence type="ECO:0000259" key="9">
    <source>
        <dbReference type="Pfam" id="PF22571"/>
    </source>
</evidence>
<dbReference type="InterPro" id="IPR052027">
    <property type="entry name" value="PspC"/>
</dbReference>
<dbReference type="EMBL" id="RMBX01000015">
    <property type="protein sequence ID" value="RPD38396.1"/>
    <property type="molecule type" value="Genomic_DNA"/>
</dbReference>
<feature type="compositionally biased region" description="Low complexity" evidence="6">
    <location>
        <begin position="92"/>
        <end position="105"/>
    </location>
</feature>
<evidence type="ECO:0000256" key="1">
    <source>
        <dbReference type="ARBA" id="ARBA00004162"/>
    </source>
</evidence>
<comment type="caution">
    <text evidence="11">The sequence shown here is derived from an EMBL/GenBank/DDBJ whole genome shotgun (WGS) entry which is preliminary data.</text>
</comment>
<evidence type="ECO:0000256" key="4">
    <source>
        <dbReference type="ARBA" id="ARBA00022989"/>
    </source>
</evidence>
<evidence type="ECO:0000256" key="6">
    <source>
        <dbReference type="SAM" id="MobiDB-lite"/>
    </source>
</evidence>
<name>A0A3N4M9S2_9BACT</name>
<dbReference type="Pfam" id="PF22744">
    <property type="entry name" value="Toast-rack_PspC-Cterm"/>
    <property type="match status" value="1"/>
</dbReference>
<keyword evidence="4 7" id="KW-1133">Transmembrane helix</keyword>
<evidence type="ECO:0000259" key="8">
    <source>
        <dbReference type="Pfam" id="PF04024"/>
    </source>
</evidence>
<keyword evidence="12" id="KW-1185">Reference proteome</keyword>
<dbReference type="Pfam" id="PF22571">
    <property type="entry name" value="LiaI-LiaF-TM_PspC"/>
    <property type="match status" value="1"/>
</dbReference>
<dbReference type="InterPro" id="IPR054321">
    <property type="entry name" value="PspC-rel_TM"/>
</dbReference>
<keyword evidence="3 7" id="KW-0812">Transmembrane</keyword>
<evidence type="ECO:0000256" key="5">
    <source>
        <dbReference type="ARBA" id="ARBA00023136"/>
    </source>
</evidence>
<feature type="transmembrane region" description="Helical" evidence="7">
    <location>
        <begin position="327"/>
        <end position="348"/>
    </location>
</feature>
<dbReference type="AlphaFoldDB" id="A0A3N4M9S2"/>